<evidence type="ECO:0000313" key="2">
    <source>
        <dbReference type="Proteomes" id="UP000007305"/>
    </source>
</evidence>
<dbReference type="Proteomes" id="UP000007305">
    <property type="component" value="Chromosome 9"/>
</dbReference>
<keyword evidence="2" id="KW-1185">Reference proteome</keyword>
<dbReference type="AlphaFoldDB" id="A0A804R3A3"/>
<reference evidence="1" key="2">
    <citation type="submission" date="2019-07" db="EMBL/GenBank/DDBJ databases">
        <authorList>
            <person name="Seetharam A."/>
            <person name="Woodhouse M."/>
            <person name="Cannon E."/>
        </authorList>
    </citation>
    <scope>NUCLEOTIDE SEQUENCE [LARGE SCALE GENOMIC DNA]</scope>
    <source>
        <strain evidence="1">cv. B73</strain>
    </source>
</reference>
<evidence type="ECO:0000313" key="1">
    <source>
        <dbReference type="EnsemblPlants" id="Zm00001eb382890_P001"/>
    </source>
</evidence>
<dbReference type="Gramene" id="Zm00001eb382890_T001">
    <property type="protein sequence ID" value="Zm00001eb382890_P001"/>
    <property type="gene ID" value="Zm00001eb382890"/>
</dbReference>
<reference evidence="1" key="3">
    <citation type="submission" date="2021-05" db="UniProtKB">
        <authorList>
            <consortium name="EnsemblPlants"/>
        </authorList>
    </citation>
    <scope>IDENTIFICATION</scope>
    <source>
        <strain evidence="1">cv. B73</strain>
    </source>
</reference>
<proteinExistence type="predicted"/>
<dbReference type="InParanoid" id="A0A804R3A3"/>
<sequence>MPSSYEYVHQSPPNSSSMYGCCRRSALRHGQRGRHRNPRHRWGQHCGGWWRQHAQSARKEDDVCAVHLLLNGGD</sequence>
<accession>A0A804R3A3</accession>
<organism evidence="1 2">
    <name type="scientific">Zea mays</name>
    <name type="common">Maize</name>
    <dbReference type="NCBI Taxonomy" id="4577"/>
    <lineage>
        <taxon>Eukaryota</taxon>
        <taxon>Viridiplantae</taxon>
        <taxon>Streptophyta</taxon>
        <taxon>Embryophyta</taxon>
        <taxon>Tracheophyta</taxon>
        <taxon>Spermatophyta</taxon>
        <taxon>Magnoliopsida</taxon>
        <taxon>Liliopsida</taxon>
        <taxon>Poales</taxon>
        <taxon>Poaceae</taxon>
        <taxon>PACMAD clade</taxon>
        <taxon>Panicoideae</taxon>
        <taxon>Andropogonodae</taxon>
        <taxon>Andropogoneae</taxon>
        <taxon>Tripsacinae</taxon>
        <taxon>Zea</taxon>
    </lineage>
</organism>
<dbReference type="EnsemblPlants" id="Zm00001eb382890_T001">
    <property type="protein sequence ID" value="Zm00001eb382890_P001"/>
    <property type="gene ID" value="Zm00001eb382890"/>
</dbReference>
<protein>
    <submittedName>
        <fullName evidence="1">Uncharacterized protein</fullName>
    </submittedName>
</protein>
<name>A0A804R3A3_MAIZE</name>
<reference evidence="2" key="1">
    <citation type="journal article" date="2009" name="Science">
        <title>The B73 maize genome: complexity, diversity, and dynamics.</title>
        <authorList>
            <person name="Schnable P.S."/>
            <person name="Ware D."/>
            <person name="Fulton R.S."/>
            <person name="Stein J.C."/>
            <person name="Wei F."/>
            <person name="Pasternak S."/>
            <person name="Liang C."/>
            <person name="Zhang J."/>
            <person name="Fulton L."/>
            <person name="Graves T.A."/>
            <person name="Minx P."/>
            <person name="Reily A.D."/>
            <person name="Courtney L."/>
            <person name="Kruchowski S.S."/>
            <person name="Tomlinson C."/>
            <person name="Strong C."/>
            <person name="Delehaunty K."/>
            <person name="Fronick C."/>
            <person name="Courtney B."/>
            <person name="Rock S.M."/>
            <person name="Belter E."/>
            <person name="Du F."/>
            <person name="Kim K."/>
            <person name="Abbott R.M."/>
            <person name="Cotton M."/>
            <person name="Levy A."/>
            <person name="Marchetto P."/>
            <person name="Ochoa K."/>
            <person name="Jackson S.M."/>
            <person name="Gillam B."/>
            <person name="Chen W."/>
            <person name="Yan L."/>
            <person name="Higginbotham J."/>
            <person name="Cardenas M."/>
            <person name="Waligorski J."/>
            <person name="Applebaum E."/>
            <person name="Phelps L."/>
            <person name="Falcone J."/>
            <person name="Kanchi K."/>
            <person name="Thane T."/>
            <person name="Scimone A."/>
            <person name="Thane N."/>
            <person name="Henke J."/>
            <person name="Wang T."/>
            <person name="Ruppert J."/>
            <person name="Shah N."/>
            <person name="Rotter K."/>
            <person name="Hodges J."/>
            <person name="Ingenthron E."/>
            <person name="Cordes M."/>
            <person name="Kohlberg S."/>
            <person name="Sgro J."/>
            <person name="Delgado B."/>
            <person name="Mead K."/>
            <person name="Chinwalla A."/>
            <person name="Leonard S."/>
            <person name="Crouse K."/>
            <person name="Collura K."/>
            <person name="Kudrna D."/>
            <person name="Currie J."/>
            <person name="He R."/>
            <person name="Angelova A."/>
            <person name="Rajasekar S."/>
            <person name="Mueller T."/>
            <person name="Lomeli R."/>
            <person name="Scara G."/>
            <person name="Ko A."/>
            <person name="Delaney K."/>
            <person name="Wissotski M."/>
            <person name="Lopez G."/>
            <person name="Campos D."/>
            <person name="Braidotti M."/>
            <person name="Ashley E."/>
            <person name="Golser W."/>
            <person name="Kim H."/>
            <person name="Lee S."/>
            <person name="Lin J."/>
            <person name="Dujmic Z."/>
            <person name="Kim W."/>
            <person name="Talag J."/>
            <person name="Zuccolo A."/>
            <person name="Fan C."/>
            <person name="Sebastian A."/>
            <person name="Kramer M."/>
            <person name="Spiegel L."/>
            <person name="Nascimento L."/>
            <person name="Zutavern T."/>
            <person name="Miller B."/>
            <person name="Ambroise C."/>
            <person name="Muller S."/>
            <person name="Spooner W."/>
            <person name="Narechania A."/>
            <person name="Ren L."/>
            <person name="Wei S."/>
            <person name="Kumari S."/>
            <person name="Faga B."/>
            <person name="Levy M.J."/>
            <person name="McMahan L."/>
            <person name="Van Buren P."/>
            <person name="Vaughn M.W."/>
            <person name="Ying K."/>
            <person name="Yeh C.-T."/>
            <person name="Emrich S.J."/>
            <person name="Jia Y."/>
            <person name="Kalyanaraman A."/>
            <person name="Hsia A.-P."/>
            <person name="Barbazuk W.B."/>
            <person name="Baucom R.S."/>
            <person name="Brutnell T.P."/>
            <person name="Carpita N.C."/>
            <person name="Chaparro C."/>
            <person name="Chia J.-M."/>
            <person name="Deragon J.-M."/>
            <person name="Estill J.C."/>
            <person name="Fu Y."/>
            <person name="Jeddeloh J.A."/>
            <person name="Han Y."/>
            <person name="Lee H."/>
            <person name="Li P."/>
            <person name="Lisch D.R."/>
            <person name="Liu S."/>
            <person name="Liu Z."/>
            <person name="Nagel D.H."/>
            <person name="McCann M.C."/>
            <person name="SanMiguel P."/>
            <person name="Myers A.M."/>
            <person name="Nettleton D."/>
            <person name="Nguyen J."/>
            <person name="Penning B.W."/>
            <person name="Ponnala L."/>
            <person name="Schneider K.L."/>
            <person name="Schwartz D.C."/>
            <person name="Sharma A."/>
            <person name="Soderlund C."/>
            <person name="Springer N.M."/>
            <person name="Sun Q."/>
            <person name="Wang H."/>
            <person name="Waterman M."/>
            <person name="Westerman R."/>
            <person name="Wolfgruber T.K."/>
            <person name="Yang L."/>
            <person name="Yu Y."/>
            <person name="Zhang L."/>
            <person name="Zhou S."/>
            <person name="Zhu Q."/>
            <person name="Bennetzen J.L."/>
            <person name="Dawe R.K."/>
            <person name="Jiang J."/>
            <person name="Jiang N."/>
            <person name="Presting G.G."/>
            <person name="Wessler S.R."/>
            <person name="Aluru S."/>
            <person name="Martienssen R.A."/>
            <person name="Clifton S.W."/>
            <person name="McCombie W.R."/>
            <person name="Wing R.A."/>
            <person name="Wilson R.K."/>
        </authorList>
    </citation>
    <scope>NUCLEOTIDE SEQUENCE [LARGE SCALE GENOMIC DNA]</scope>
    <source>
        <strain evidence="2">cv. B73</strain>
    </source>
</reference>